<dbReference type="EMBL" id="JBHSNC010000032">
    <property type="protein sequence ID" value="MFC5529934.1"/>
    <property type="molecule type" value="Genomic_DNA"/>
</dbReference>
<protein>
    <submittedName>
        <fullName evidence="1">Glycoside hydrolase family 125 protein</fullName>
    </submittedName>
</protein>
<dbReference type="SUPFAM" id="SSF48208">
    <property type="entry name" value="Six-hairpin glycosidases"/>
    <property type="match status" value="1"/>
</dbReference>
<dbReference type="PANTHER" id="PTHR31047:SF0">
    <property type="entry name" value="MEIOTICALLY UP-REGULATED GENE 157 PROTEIN"/>
    <property type="match status" value="1"/>
</dbReference>
<dbReference type="InterPro" id="IPR008928">
    <property type="entry name" value="6-hairpin_glycosidase_sf"/>
</dbReference>
<keyword evidence="2" id="KW-1185">Reference proteome</keyword>
<gene>
    <name evidence="1" type="ORF">ACFPQ4_10810</name>
</gene>
<dbReference type="Pfam" id="PF06824">
    <property type="entry name" value="Glyco_hydro_125"/>
    <property type="match status" value="1"/>
</dbReference>
<accession>A0ABW0QY54</accession>
<keyword evidence="1" id="KW-0378">Hydrolase</keyword>
<dbReference type="RefSeq" id="WP_378111868.1">
    <property type="nucleotide sequence ID" value="NZ_JBHSNC010000032.1"/>
</dbReference>
<evidence type="ECO:0000313" key="2">
    <source>
        <dbReference type="Proteomes" id="UP001596108"/>
    </source>
</evidence>
<reference evidence="2" key="1">
    <citation type="journal article" date="2019" name="Int. J. Syst. Evol. Microbiol.">
        <title>The Global Catalogue of Microorganisms (GCM) 10K type strain sequencing project: providing services to taxonomists for standard genome sequencing and annotation.</title>
        <authorList>
            <consortium name="The Broad Institute Genomics Platform"/>
            <consortium name="The Broad Institute Genome Sequencing Center for Infectious Disease"/>
            <person name="Wu L."/>
            <person name="Ma J."/>
        </authorList>
    </citation>
    <scope>NUCLEOTIDE SEQUENCE [LARGE SCALE GENOMIC DNA]</scope>
    <source>
        <strain evidence="2">CGMCC 1.18578</strain>
    </source>
</reference>
<sequence length="423" mass="48466">MQLPTSVQRWLENAESKLKDQPKLLELFKNCYVNTLQTTVRMSEDGTAFVITGDIPAMWLRDSSAQVKQYLPLAAQDVELQRILEGLIARQFKCILMDPYANAFNERAEAGIWGEDETERNPWVWERKYELDSLCYPLELIYKYWKETGKESVFTYDFQCAVRMIVRLIATEQRHEEASPYHFQRVNGHTSDTLTNNGKGTPVAYTGMSWSGFRPSDDACRFGYLIPSNMFAVVVLGYVQEIAVTVLKDEGLARMARTLRHEIDNGIQTYGIVDHPVYGRMYAYETDGRGNYNLMDDANVPSLLSIPYLGYASSDDPVYQNTRQFILSKDNPYFYRGTKAEGIGSPHTPPGHIWPIALTMQALTSRDEREIGRLLDTLIATDAGTGYMHEGFHVDDPTRFSRPWFAWANSLFSELVNRQYIVR</sequence>
<dbReference type="PANTHER" id="PTHR31047">
    <property type="entry name" value="MEIOTICALLY UP-REGULATED GENE 157 PROTEIN"/>
    <property type="match status" value="1"/>
</dbReference>
<dbReference type="GO" id="GO:0016787">
    <property type="term" value="F:hydrolase activity"/>
    <property type="evidence" value="ECO:0007669"/>
    <property type="project" value="UniProtKB-KW"/>
</dbReference>
<proteinExistence type="predicted"/>
<dbReference type="Proteomes" id="UP001596108">
    <property type="component" value="Unassembled WGS sequence"/>
</dbReference>
<name>A0ABW0QY54_9BACL</name>
<dbReference type="PIRSF" id="PIRSF028846">
    <property type="entry name" value="UCP028846"/>
    <property type="match status" value="1"/>
</dbReference>
<evidence type="ECO:0000313" key="1">
    <source>
        <dbReference type="EMBL" id="MFC5529934.1"/>
    </source>
</evidence>
<organism evidence="1 2">
    <name type="scientific">Cohnella yongneupensis</name>
    <dbReference type="NCBI Taxonomy" id="425006"/>
    <lineage>
        <taxon>Bacteria</taxon>
        <taxon>Bacillati</taxon>
        <taxon>Bacillota</taxon>
        <taxon>Bacilli</taxon>
        <taxon>Bacillales</taxon>
        <taxon>Paenibacillaceae</taxon>
        <taxon>Cohnella</taxon>
    </lineage>
</organism>
<comment type="caution">
    <text evidence="1">The sequence shown here is derived from an EMBL/GenBank/DDBJ whole genome shotgun (WGS) entry which is preliminary data.</text>
</comment>
<dbReference type="Gene3D" id="1.50.10.10">
    <property type="match status" value="1"/>
</dbReference>
<dbReference type="InterPro" id="IPR012341">
    <property type="entry name" value="6hp_glycosidase-like_sf"/>
</dbReference>
<dbReference type="InterPro" id="IPR008313">
    <property type="entry name" value="GH125"/>
</dbReference>
<dbReference type="SMART" id="SM01149">
    <property type="entry name" value="DUF1237"/>
    <property type="match status" value="1"/>
</dbReference>